<gene>
    <name evidence="1" type="ORF">HNQ75_001808</name>
</gene>
<accession>A0A7X0DCN9</accession>
<dbReference type="Proteomes" id="UP000535501">
    <property type="component" value="Unassembled WGS sequence"/>
</dbReference>
<evidence type="ECO:0000313" key="1">
    <source>
        <dbReference type="EMBL" id="MBB6179840.1"/>
    </source>
</evidence>
<name>A0A7X0DCN9_9HYPH</name>
<dbReference type="AlphaFoldDB" id="A0A7X0DCN9"/>
<protein>
    <submittedName>
        <fullName evidence="1">Uncharacterized protein</fullName>
    </submittedName>
</protein>
<keyword evidence="2" id="KW-1185">Reference proteome</keyword>
<organism evidence="1 2">
    <name type="scientific">Pseudorhizobium flavum</name>
    <dbReference type="NCBI Taxonomy" id="1335061"/>
    <lineage>
        <taxon>Bacteria</taxon>
        <taxon>Pseudomonadati</taxon>
        <taxon>Pseudomonadota</taxon>
        <taxon>Alphaproteobacteria</taxon>
        <taxon>Hyphomicrobiales</taxon>
        <taxon>Rhizobiaceae</taxon>
        <taxon>Rhizobium/Agrobacterium group</taxon>
        <taxon>Pseudorhizobium</taxon>
    </lineage>
</organism>
<dbReference type="RefSeq" id="WP_077547578.1">
    <property type="nucleotide sequence ID" value="NZ_JACHEJ010000003.1"/>
</dbReference>
<evidence type="ECO:0000313" key="2">
    <source>
        <dbReference type="Proteomes" id="UP000535501"/>
    </source>
</evidence>
<reference evidence="1 2" key="1">
    <citation type="submission" date="2020-08" db="EMBL/GenBank/DDBJ databases">
        <title>Genomic Encyclopedia of Type Strains, Phase IV (KMG-IV): sequencing the most valuable type-strain genomes for metagenomic binning, comparative biology and taxonomic classification.</title>
        <authorList>
            <person name="Goeker M."/>
        </authorList>
    </citation>
    <scope>NUCLEOTIDE SEQUENCE [LARGE SCALE GENOMIC DNA]</scope>
    <source>
        <strain evidence="1 2">DSM 102134</strain>
    </source>
</reference>
<proteinExistence type="predicted"/>
<dbReference type="EMBL" id="JACHEJ010000003">
    <property type="protein sequence ID" value="MBB6179840.1"/>
    <property type="molecule type" value="Genomic_DNA"/>
</dbReference>
<sequence length="103" mass="11607">MNVMERIGQVKRGEIAVGDVPGSTTERITLGLALGALEKTNPSYAGDEKGAWLRLDASQRQIVRKINREYRKKKWLTDWDIALAEIEQEEALADAGRQNRVEL</sequence>
<comment type="caution">
    <text evidence="1">The sequence shown here is derived from an EMBL/GenBank/DDBJ whole genome shotgun (WGS) entry which is preliminary data.</text>
</comment>